<protein>
    <submittedName>
        <fullName evidence="1">Uncharacterized protein</fullName>
    </submittedName>
</protein>
<dbReference type="RefSeq" id="WP_301182939.1">
    <property type="nucleotide sequence ID" value="NZ_JAZHFS010000033.1"/>
</dbReference>
<gene>
    <name evidence="1" type="ORF">SJI18_21785</name>
</gene>
<name>A0ABU7UVT7_9CLOT</name>
<proteinExistence type="predicted"/>
<sequence>MYYLWHEKDMLPSEFYSLKAGDKTILGAFAEIKIKDDAKTQGGE</sequence>
<keyword evidence="2" id="KW-1185">Reference proteome</keyword>
<dbReference type="Proteomes" id="UP001498469">
    <property type="component" value="Unassembled WGS sequence"/>
</dbReference>
<evidence type="ECO:0000313" key="1">
    <source>
        <dbReference type="EMBL" id="MEF2114924.1"/>
    </source>
</evidence>
<reference evidence="1 2" key="1">
    <citation type="submission" date="2023-11" db="EMBL/GenBank/DDBJ databases">
        <title>Draft genome sequence of a psychrophilic Clostridium strain from permafrost water brine.</title>
        <authorList>
            <person name="Shcherbakova V.A."/>
            <person name="Trubitsyn V.E."/>
            <person name="Zakharyuk A.G."/>
        </authorList>
    </citation>
    <scope>NUCLEOTIDE SEQUENCE [LARGE SCALE GENOMIC DNA]</scope>
    <source>
        <strain evidence="1 2">14F</strain>
    </source>
</reference>
<dbReference type="EMBL" id="JAZHFS010000033">
    <property type="protein sequence ID" value="MEF2114924.1"/>
    <property type="molecule type" value="Genomic_DNA"/>
</dbReference>
<comment type="caution">
    <text evidence="1">The sequence shown here is derived from an EMBL/GenBank/DDBJ whole genome shotgun (WGS) entry which is preliminary data.</text>
</comment>
<accession>A0ABU7UVT7</accession>
<organism evidence="1 2">
    <name type="scientific">Clostridium frigoriphilum</name>
    <dbReference type="NCBI Taxonomy" id="443253"/>
    <lineage>
        <taxon>Bacteria</taxon>
        <taxon>Bacillati</taxon>
        <taxon>Bacillota</taxon>
        <taxon>Clostridia</taxon>
        <taxon>Eubacteriales</taxon>
        <taxon>Clostridiaceae</taxon>
        <taxon>Clostridium</taxon>
    </lineage>
</organism>
<evidence type="ECO:0000313" key="2">
    <source>
        <dbReference type="Proteomes" id="UP001498469"/>
    </source>
</evidence>